<dbReference type="Proteomes" id="UP001396334">
    <property type="component" value="Unassembled WGS sequence"/>
</dbReference>
<reference evidence="1 2" key="1">
    <citation type="journal article" date="2024" name="G3 (Bethesda)">
        <title>Genome assembly of Hibiscus sabdariffa L. provides insights into metabolisms of medicinal natural products.</title>
        <authorList>
            <person name="Kim T."/>
        </authorList>
    </citation>
    <scope>NUCLEOTIDE SEQUENCE [LARGE SCALE GENOMIC DNA]</scope>
    <source>
        <strain evidence="1">TK-2024</strain>
        <tissue evidence="1">Old leaves</tissue>
    </source>
</reference>
<keyword evidence="2" id="KW-1185">Reference proteome</keyword>
<gene>
    <name evidence="1" type="ORF">V6N11_044252</name>
</gene>
<comment type="caution">
    <text evidence="1">The sequence shown here is derived from an EMBL/GenBank/DDBJ whole genome shotgun (WGS) entry which is preliminary data.</text>
</comment>
<name>A0ABR2REN1_9ROSI</name>
<evidence type="ECO:0000313" key="2">
    <source>
        <dbReference type="Proteomes" id="UP001396334"/>
    </source>
</evidence>
<evidence type="ECO:0000313" key="1">
    <source>
        <dbReference type="EMBL" id="KAK9011401.1"/>
    </source>
</evidence>
<organism evidence="1 2">
    <name type="scientific">Hibiscus sabdariffa</name>
    <name type="common">roselle</name>
    <dbReference type="NCBI Taxonomy" id="183260"/>
    <lineage>
        <taxon>Eukaryota</taxon>
        <taxon>Viridiplantae</taxon>
        <taxon>Streptophyta</taxon>
        <taxon>Embryophyta</taxon>
        <taxon>Tracheophyta</taxon>
        <taxon>Spermatophyta</taxon>
        <taxon>Magnoliopsida</taxon>
        <taxon>eudicotyledons</taxon>
        <taxon>Gunneridae</taxon>
        <taxon>Pentapetalae</taxon>
        <taxon>rosids</taxon>
        <taxon>malvids</taxon>
        <taxon>Malvales</taxon>
        <taxon>Malvaceae</taxon>
        <taxon>Malvoideae</taxon>
        <taxon>Hibiscus</taxon>
    </lineage>
</organism>
<accession>A0ABR2REN1</accession>
<proteinExistence type="predicted"/>
<dbReference type="EMBL" id="JBBPBN010000023">
    <property type="protein sequence ID" value="KAK9011401.1"/>
    <property type="molecule type" value="Genomic_DNA"/>
</dbReference>
<protein>
    <submittedName>
        <fullName evidence="1">Uncharacterized protein</fullName>
    </submittedName>
</protein>
<sequence length="97" mass="10433">MAAMNSIVLACNYVISGSGSSGLNAKLALVPSLSFPVVCGDHRLPVIRAQQQAKLKSPMPRNRVAVKEQVLLCCIWQLPFSPQPLLLLEMPGSSMIT</sequence>